<gene>
    <name evidence="1" type="ORF">dnl_14780</name>
</gene>
<accession>A0A975B5K6</accession>
<protein>
    <submittedName>
        <fullName evidence="1">Uncharacterized protein</fullName>
    </submittedName>
</protein>
<dbReference type="AlphaFoldDB" id="A0A975B5K6"/>
<sequence>MTKQNAYIITDDIFMDSLHIICKNFKDIPYAIVGGGAVQVYVTYAAIKNGKFDSIKEINGLPFILRKTGDIDLSFHFDFTEIVKRFNLIITNAAGNYRFHSFTKRFVIQHKNDRFNLNYQTEPEDLKGIPSYYEDIIRTAILVDLPCKNEILKLKIAKPEYLIASKLTRSRPKDQIDISLILKSAEIDNYPFDSEEVRSILKSVGKGDNYDILMELMSG</sequence>
<reference evidence="1" key="1">
    <citation type="journal article" date="2021" name="Microb. Physiol.">
        <title>Proteogenomic Insights into the Physiology of Marine, Sulfate-Reducing, Filamentous Desulfonema limicola and Desulfonema magnum.</title>
        <authorList>
            <person name="Schnaars V."/>
            <person name="Wohlbrand L."/>
            <person name="Scheve S."/>
            <person name="Hinrichs C."/>
            <person name="Reinhardt R."/>
            <person name="Rabus R."/>
        </authorList>
    </citation>
    <scope>NUCLEOTIDE SEQUENCE</scope>
    <source>
        <strain evidence="1">5ac10</strain>
    </source>
</reference>
<dbReference type="RefSeq" id="WP_207690993.1">
    <property type="nucleotide sequence ID" value="NZ_CP061799.1"/>
</dbReference>
<dbReference type="KEGG" id="dli:dnl_14780"/>
<organism evidence="1 2">
    <name type="scientific">Desulfonema limicola</name>
    <dbReference type="NCBI Taxonomy" id="45656"/>
    <lineage>
        <taxon>Bacteria</taxon>
        <taxon>Pseudomonadati</taxon>
        <taxon>Thermodesulfobacteriota</taxon>
        <taxon>Desulfobacteria</taxon>
        <taxon>Desulfobacterales</taxon>
        <taxon>Desulfococcaceae</taxon>
        <taxon>Desulfonema</taxon>
    </lineage>
</organism>
<dbReference type="EMBL" id="CP061799">
    <property type="protein sequence ID" value="QTA79223.1"/>
    <property type="molecule type" value="Genomic_DNA"/>
</dbReference>
<keyword evidence="2" id="KW-1185">Reference proteome</keyword>
<dbReference type="Proteomes" id="UP000663720">
    <property type="component" value="Chromosome"/>
</dbReference>
<proteinExistence type="predicted"/>
<name>A0A975B5K6_9BACT</name>
<evidence type="ECO:0000313" key="1">
    <source>
        <dbReference type="EMBL" id="QTA79223.1"/>
    </source>
</evidence>
<evidence type="ECO:0000313" key="2">
    <source>
        <dbReference type="Proteomes" id="UP000663720"/>
    </source>
</evidence>